<dbReference type="SUPFAM" id="SSF54523">
    <property type="entry name" value="Pili subunits"/>
    <property type="match status" value="1"/>
</dbReference>
<accession>A0A1F5NMP0</accession>
<dbReference type="InterPro" id="IPR012902">
    <property type="entry name" value="N_methyl_site"/>
</dbReference>
<dbReference type="Proteomes" id="UP000176864">
    <property type="component" value="Unassembled WGS sequence"/>
</dbReference>
<keyword evidence="1" id="KW-0812">Transmembrane</keyword>
<comment type="caution">
    <text evidence="2">The sequence shown here is derived from an EMBL/GenBank/DDBJ whole genome shotgun (WGS) entry which is preliminary data.</text>
</comment>
<dbReference type="STRING" id="1817824.A2751_00195"/>
<evidence type="ECO:0000256" key="1">
    <source>
        <dbReference type="SAM" id="Phobius"/>
    </source>
</evidence>
<dbReference type="Pfam" id="PF07963">
    <property type="entry name" value="N_methyl"/>
    <property type="match status" value="1"/>
</dbReference>
<proteinExistence type="predicted"/>
<gene>
    <name evidence="2" type="ORF">A2751_00195</name>
</gene>
<name>A0A1F5NMP0_9BACT</name>
<evidence type="ECO:0000313" key="3">
    <source>
        <dbReference type="Proteomes" id="UP000176864"/>
    </source>
</evidence>
<feature type="transmembrane region" description="Helical" evidence="1">
    <location>
        <begin position="20"/>
        <end position="42"/>
    </location>
</feature>
<protein>
    <recommendedName>
        <fullName evidence="4">General secretion pathway GspH domain-containing protein</fullName>
    </recommendedName>
</protein>
<dbReference type="Gene3D" id="3.30.700.10">
    <property type="entry name" value="Glycoprotein, Type 4 Pilin"/>
    <property type="match status" value="1"/>
</dbReference>
<sequence>MGDERLGRCSLFAVRSPGFTLIELLVVMAITAILTTVVAVNFQTVRARQELTSAQSDFISKLRELQSFILAGKNQGSAPAASYRVQFATGQNMLPIEYDPSGSPVTFLPLENFIYSSVTSNVSVTNLWINGTPVASASLLINAPFGTIQIEGAANAILEIQLGLSGSGFSKNIVIDGISGRISAP</sequence>
<dbReference type="NCBIfam" id="TIGR02532">
    <property type="entry name" value="IV_pilin_GFxxxE"/>
    <property type="match status" value="1"/>
</dbReference>
<organism evidence="2 3">
    <name type="scientific">Candidatus Doudnabacteria bacterium RIFCSPHIGHO2_01_FULL_46_14</name>
    <dbReference type="NCBI Taxonomy" id="1817824"/>
    <lineage>
        <taxon>Bacteria</taxon>
        <taxon>Candidatus Doudnaibacteriota</taxon>
    </lineage>
</organism>
<evidence type="ECO:0008006" key="4">
    <source>
        <dbReference type="Google" id="ProtNLM"/>
    </source>
</evidence>
<evidence type="ECO:0000313" key="2">
    <source>
        <dbReference type="EMBL" id="OGE78949.1"/>
    </source>
</evidence>
<dbReference type="InterPro" id="IPR045584">
    <property type="entry name" value="Pilin-like"/>
</dbReference>
<keyword evidence="1" id="KW-1133">Transmembrane helix</keyword>
<keyword evidence="1" id="KW-0472">Membrane</keyword>
<dbReference type="AlphaFoldDB" id="A0A1F5NMP0"/>
<reference evidence="2 3" key="1">
    <citation type="journal article" date="2016" name="Nat. Commun.">
        <title>Thousands of microbial genomes shed light on interconnected biogeochemical processes in an aquifer system.</title>
        <authorList>
            <person name="Anantharaman K."/>
            <person name="Brown C.T."/>
            <person name="Hug L.A."/>
            <person name="Sharon I."/>
            <person name="Castelle C.J."/>
            <person name="Probst A.J."/>
            <person name="Thomas B.C."/>
            <person name="Singh A."/>
            <person name="Wilkins M.J."/>
            <person name="Karaoz U."/>
            <person name="Brodie E.L."/>
            <person name="Williams K.H."/>
            <person name="Hubbard S.S."/>
            <person name="Banfield J.F."/>
        </authorList>
    </citation>
    <scope>NUCLEOTIDE SEQUENCE [LARGE SCALE GENOMIC DNA]</scope>
</reference>
<dbReference type="EMBL" id="MFEK01000011">
    <property type="protein sequence ID" value="OGE78949.1"/>
    <property type="molecule type" value="Genomic_DNA"/>
</dbReference>